<gene>
    <name evidence="1" type="ORF">FDG2_0310</name>
</gene>
<evidence type="ECO:0000313" key="1">
    <source>
        <dbReference type="EMBL" id="SBW17638.1"/>
    </source>
</evidence>
<sequence>MVSGHPEFIFLDQNVEGVKEPGPGREIRVRTSPGDFIFVPPWVPHREENPDPSIEAIVVISRSTQEGIVINLEGLEWAGPVLTSGSDVEGCS</sequence>
<dbReference type="InterPro" id="IPR011051">
    <property type="entry name" value="RmlC_Cupin_sf"/>
</dbReference>
<keyword evidence="2" id="KW-1185">Reference proteome</keyword>
<organism evidence="1 2">
    <name type="scientific">Candidatus Protofrankia californiensis</name>
    <dbReference type="NCBI Taxonomy" id="1839754"/>
    <lineage>
        <taxon>Bacteria</taxon>
        <taxon>Bacillati</taxon>
        <taxon>Actinomycetota</taxon>
        <taxon>Actinomycetes</taxon>
        <taxon>Frankiales</taxon>
        <taxon>Frankiaceae</taxon>
        <taxon>Protofrankia</taxon>
    </lineage>
</organism>
<dbReference type="EMBL" id="FLUV01000126">
    <property type="protein sequence ID" value="SBW17638.1"/>
    <property type="molecule type" value="Genomic_DNA"/>
</dbReference>
<accession>A0A1C3NTA8</accession>
<dbReference type="Proteomes" id="UP000199013">
    <property type="component" value="Unassembled WGS sequence"/>
</dbReference>
<dbReference type="AlphaFoldDB" id="A0A1C3NTA8"/>
<reference evidence="2" key="1">
    <citation type="submission" date="2016-02" db="EMBL/GenBank/DDBJ databases">
        <authorList>
            <person name="Wibberg D."/>
        </authorList>
    </citation>
    <scope>NUCLEOTIDE SEQUENCE [LARGE SCALE GENOMIC DNA]</scope>
</reference>
<dbReference type="SUPFAM" id="SSF51182">
    <property type="entry name" value="RmlC-like cupins"/>
    <property type="match status" value="1"/>
</dbReference>
<dbReference type="Gene3D" id="2.60.120.10">
    <property type="entry name" value="Jelly Rolls"/>
    <property type="match status" value="1"/>
</dbReference>
<proteinExistence type="predicted"/>
<dbReference type="InterPro" id="IPR014710">
    <property type="entry name" value="RmlC-like_jellyroll"/>
</dbReference>
<protein>
    <submittedName>
        <fullName evidence="1">Cupin</fullName>
    </submittedName>
</protein>
<name>A0A1C3NTA8_9ACTN</name>
<evidence type="ECO:0000313" key="2">
    <source>
        <dbReference type="Proteomes" id="UP000199013"/>
    </source>
</evidence>